<protein>
    <submittedName>
        <fullName evidence="2">Uncharacterized protein</fullName>
    </submittedName>
</protein>
<evidence type="ECO:0000256" key="1">
    <source>
        <dbReference type="SAM" id="MobiDB-lite"/>
    </source>
</evidence>
<organism evidence="2 3">
    <name type="scientific">Lusitaniella coriacea LEGE 07157</name>
    <dbReference type="NCBI Taxonomy" id="945747"/>
    <lineage>
        <taxon>Bacteria</taxon>
        <taxon>Bacillati</taxon>
        <taxon>Cyanobacteriota</taxon>
        <taxon>Cyanophyceae</taxon>
        <taxon>Spirulinales</taxon>
        <taxon>Lusitaniellaceae</taxon>
        <taxon>Lusitaniella</taxon>
    </lineage>
</organism>
<dbReference type="AlphaFoldDB" id="A0A8J7DNH3"/>
<evidence type="ECO:0000313" key="3">
    <source>
        <dbReference type="Proteomes" id="UP000654482"/>
    </source>
</evidence>
<keyword evidence="3" id="KW-1185">Reference proteome</keyword>
<feature type="region of interest" description="Disordered" evidence="1">
    <location>
        <begin position="189"/>
        <end position="210"/>
    </location>
</feature>
<gene>
    <name evidence="2" type="ORF">IQ249_01670</name>
</gene>
<sequence>MTVSIQPSHYEALLSEYSNCESAIALLKQYRPYLETIPSMRRPAESAISIPLPVVRLRNAKTQETTSIHSSGSSAAVRLPCDIAILMCDPDWKIKMGVEILIYIHRPGEDFSDLLLRWRQTQVYLDGDYEWLMSPRHQHILSEGSARFYPLFVVFPQTPERIQRGLTGASLPFVVKSVDLLLEEEEMAEFSSQGNELELGEPGMGDLEWS</sequence>
<dbReference type="Proteomes" id="UP000654482">
    <property type="component" value="Unassembled WGS sequence"/>
</dbReference>
<evidence type="ECO:0000313" key="2">
    <source>
        <dbReference type="EMBL" id="MBE9114594.1"/>
    </source>
</evidence>
<dbReference type="EMBL" id="JADEWZ010000002">
    <property type="protein sequence ID" value="MBE9114594.1"/>
    <property type="molecule type" value="Genomic_DNA"/>
</dbReference>
<reference evidence="2" key="1">
    <citation type="submission" date="2020-10" db="EMBL/GenBank/DDBJ databases">
        <authorList>
            <person name="Castelo-Branco R."/>
            <person name="Eusebio N."/>
            <person name="Adriana R."/>
            <person name="Vieira A."/>
            <person name="Brugerolle De Fraissinette N."/>
            <person name="Rezende De Castro R."/>
            <person name="Schneider M.P."/>
            <person name="Vasconcelos V."/>
            <person name="Leao P.N."/>
        </authorList>
    </citation>
    <scope>NUCLEOTIDE SEQUENCE</scope>
    <source>
        <strain evidence="2">LEGE 07157</strain>
    </source>
</reference>
<accession>A0A8J7DNH3</accession>
<name>A0A8J7DNH3_9CYAN</name>
<dbReference type="RefSeq" id="WP_194027685.1">
    <property type="nucleotide sequence ID" value="NZ_JADEWZ010000002.1"/>
</dbReference>
<proteinExistence type="predicted"/>
<comment type="caution">
    <text evidence="2">The sequence shown here is derived from an EMBL/GenBank/DDBJ whole genome shotgun (WGS) entry which is preliminary data.</text>
</comment>